<dbReference type="InParanoid" id="A0A316VAL5"/>
<name>A0A316VAL5_9BASI</name>
<dbReference type="GeneID" id="37020311"/>
<organism evidence="2 3">
    <name type="scientific">Meira miltonrushii</name>
    <dbReference type="NCBI Taxonomy" id="1280837"/>
    <lineage>
        <taxon>Eukaryota</taxon>
        <taxon>Fungi</taxon>
        <taxon>Dikarya</taxon>
        <taxon>Basidiomycota</taxon>
        <taxon>Ustilaginomycotina</taxon>
        <taxon>Exobasidiomycetes</taxon>
        <taxon>Exobasidiales</taxon>
        <taxon>Brachybasidiaceae</taxon>
        <taxon>Meira</taxon>
    </lineage>
</organism>
<keyword evidence="3" id="KW-1185">Reference proteome</keyword>
<accession>A0A316VAL5</accession>
<dbReference type="AlphaFoldDB" id="A0A316VAL5"/>
<feature type="region of interest" description="Disordered" evidence="1">
    <location>
        <begin position="167"/>
        <end position="221"/>
    </location>
</feature>
<proteinExistence type="predicted"/>
<dbReference type="RefSeq" id="XP_025354834.1">
    <property type="nucleotide sequence ID" value="XM_025498530.1"/>
</dbReference>
<protein>
    <submittedName>
        <fullName evidence="2">Uncharacterized protein</fullName>
    </submittedName>
</protein>
<sequence length="264" mass="28997">MWSSPRDRREHNLTIDTAASSAYIQRQIQSNRSEILLRAVEAGLVPLEDVLAFPINWIEMATNHMTRQSMLQISQTHSPSIVNSSLGLYFGESSTPSSSSSRQSKTPALTKKESVSSKSSLKREFNNDEEMDAMLSSAVQDTMKDSAGIPIIQDRDETFFYSSLSATSSSDLASSPSTSIPPTPTFSLRELSSEPESFPCSPVSSIQSKEEPPALLSKSLISQNHISPSIQPLAKRRKVMESLHLPNLSQSNPASWWPVSIPAQ</sequence>
<reference evidence="2 3" key="1">
    <citation type="journal article" date="2018" name="Mol. Biol. Evol.">
        <title>Broad Genomic Sampling Reveals a Smut Pathogenic Ancestry of the Fungal Clade Ustilaginomycotina.</title>
        <authorList>
            <person name="Kijpornyongpan T."/>
            <person name="Mondo S.J."/>
            <person name="Barry K."/>
            <person name="Sandor L."/>
            <person name="Lee J."/>
            <person name="Lipzen A."/>
            <person name="Pangilinan J."/>
            <person name="LaButti K."/>
            <person name="Hainaut M."/>
            <person name="Henrissat B."/>
            <person name="Grigoriev I.V."/>
            <person name="Spatafora J.W."/>
            <person name="Aime M.C."/>
        </authorList>
    </citation>
    <scope>NUCLEOTIDE SEQUENCE [LARGE SCALE GENOMIC DNA]</scope>
    <source>
        <strain evidence="2 3">MCA 3882</strain>
    </source>
</reference>
<feature type="compositionally biased region" description="Low complexity" evidence="1">
    <location>
        <begin position="93"/>
        <end position="104"/>
    </location>
</feature>
<dbReference type="EMBL" id="KZ819603">
    <property type="protein sequence ID" value="PWN34532.1"/>
    <property type="molecule type" value="Genomic_DNA"/>
</dbReference>
<evidence type="ECO:0000256" key="1">
    <source>
        <dbReference type="SAM" id="MobiDB-lite"/>
    </source>
</evidence>
<dbReference type="Proteomes" id="UP000245771">
    <property type="component" value="Unassembled WGS sequence"/>
</dbReference>
<evidence type="ECO:0000313" key="3">
    <source>
        <dbReference type="Proteomes" id="UP000245771"/>
    </source>
</evidence>
<feature type="compositionally biased region" description="Low complexity" evidence="1">
    <location>
        <begin position="167"/>
        <end position="178"/>
    </location>
</feature>
<feature type="compositionally biased region" description="Basic and acidic residues" evidence="1">
    <location>
        <begin position="110"/>
        <end position="126"/>
    </location>
</feature>
<evidence type="ECO:0000313" key="2">
    <source>
        <dbReference type="EMBL" id="PWN34532.1"/>
    </source>
</evidence>
<feature type="region of interest" description="Disordered" evidence="1">
    <location>
        <begin position="93"/>
        <end position="129"/>
    </location>
</feature>
<gene>
    <name evidence="2" type="ORF">FA14DRAFT_160098</name>
</gene>